<keyword evidence="3" id="KW-1185">Reference proteome</keyword>
<dbReference type="AlphaFoldDB" id="A0A8H3F4Q2"/>
<accession>A0A8H3F4Q2</accession>
<evidence type="ECO:0000313" key="3">
    <source>
        <dbReference type="Proteomes" id="UP000664203"/>
    </source>
</evidence>
<dbReference type="OrthoDB" id="5351012at2759"/>
<feature type="region of interest" description="Disordered" evidence="1">
    <location>
        <begin position="1"/>
        <end position="23"/>
    </location>
</feature>
<proteinExistence type="predicted"/>
<sequence length="207" mass="22632">MPPPLKPSGSGRRNTPDLSGAMTASQRLIEAMGSVSLGPARRFPEADAARGGQGSSGIDSRLLHAFTPPPRYFGPESSTTHPPVERYVRPDGMIGVIVSHGYYNGGWSTRVRILLDPSDPATPARSRRMEEVALFDKEIVAAVLQGRIPLARKIAIAKMGLPQVNQFAFDQVQLSVLWVAAGEEFEVADSPGFERIRRKSLVNWWRA</sequence>
<protein>
    <submittedName>
        <fullName evidence="2">Uncharacterized protein</fullName>
    </submittedName>
</protein>
<feature type="compositionally biased region" description="Polar residues" evidence="1">
    <location>
        <begin position="11"/>
        <end position="23"/>
    </location>
</feature>
<gene>
    <name evidence="2" type="ORF">ALECFALPRED_010951</name>
</gene>
<evidence type="ECO:0000256" key="1">
    <source>
        <dbReference type="SAM" id="MobiDB-lite"/>
    </source>
</evidence>
<name>A0A8H3F4Q2_9LECA</name>
<dbReference type="EMBL" id="CAJPDR010000095">
    <property type="protein sequence ID" value="CAF9917009.1"/>
    <property type="molecule type" value="Genomic_DNA"/>
</dbReference>
<dbReference type="Proteomes" id="UP000664203">
    <property type="component" value="Unassembled WGS sequence"/>
</dbReference>
<reference evidence="2" key="1">
    <citation type="submission" date="2021-03" db="EMBL/GenBank/DDBJ databases">
        <authorList>
            <person name="Tagirdzhanova G."/>
        </authorList>
    </citation>
    <scope>NUCLEOTIDE SEQUENCE</scope>
</reference>
<organism evidence="2 3">
    <name type="scientific">Alectoria fallacina</name>
    <dbReference type="NCBI Taxonomy" id="1903189"/>
    <lineage>
        <taxon>Eukaryota</taxon>
        <taxon>Fungi</taxon>
        <taxon>Dikarya</taxon>
        <taxon>Ascomycota</taxon>
        <taxon>Pezizomycotina</taxon>
        <taxon>Lecanoromycetes</taxon>
        <taxon>OSLEUM clade</taxon>
        <taxon>Lecanoromycetidae</taxon>
        <taxon>Lecanorales</taxon>
        <taxon>Lecanorineae</taxon>
        <taxon>Parmeliaceae</taxon>
        <taxon>Alectoria</taxon>
    </lineage>
</organism>
<evidence type="ECO:0000313" key="2">
    <source>
        <dbReference type="EMBL" id="CAF9917009.1"/>
    </source>
</evidence>
<comment type="caution">
    <text evidence="2">The sequence shown here is derived from an EMBL/GenBank/DDBJ whole genome shotgun (WGS) entry which is preliminary data.</text>
</comment>